<dbReference type="PROSITE" id="PS00065">
    <property type="entry name" value="D_2_HYDROXYACID_DH_1"/>
    <property type="match status" value="1"/>
</dbReference>
<dbReference type="EC" id="1.1.1.81" evidence="7"/>
<keyword evidence="1 9" id="KW-0560">Oxidoreductase</keyword>
<accession>A0A4Q1CZ99</accession>
<evidence type="ECO:0000256" key="7">
    <source>
        <dbReference type="ARBA" id="ARBA00066674"/>
    </source>
</evidence>
<comment type="catalytic activity">
    <reaction evidence="3">
        <text>(R)-glycerate + NADP(+) = 3-hydroxypyruvate + NADPH + H(+)</text>
        <dbReference type="Rhea" id="RHEA:18657"/>
        <dbReference type="ChEBI" id="CHEBI:15378"/>
        <dbReference type="ChEBI" id="CHEBI:16659"/>
        <dbReference type="ChEBI" id="CHEBI:17180"/>
        <dbReference type="ChEBI" id="CHEBI:57783"/>
        <dbReference type="ChEBI" id="CHEBI:58349"/>
        <dbReference type="EC" id="1.1.1.81"/>
    </reaction>
</comment>
<evidence type="ECO:0000256" key="8">
    <source>
        <dbReference type="ARBA" id="ARBA00073362"/>
    </source>
</evidence>
<evidence type="ECO:0000256" key="9">
    <source>
        <dbReference type="RuleBase" id="RU003719"/>
    </source>
</evidence>
<dbReference type="OrthoDB" id="1522997at2"/>
<evidence type="ECO:0000256" key="5">
    <source>
        <dbReference type="ARBA" id="ARBA00061278"/>
    </source>
</evidence>
<dbReference type="PANTHER" id="PTHR10996:SF257">
    <property type="entry name" value="GLYOXYLATE REDUCTASE 1"/>
    <property type="match status" value="1"/>
</dbReference>
<dbReference type="Pfam" id="PF00389">
    <property type="entry name" value="2-Hacid_dh"/>
    <property type="match status" value="1"/>
</dbReference>
<dbReference type="EC" id="1.1.1.79" evidence="6"/>
<dbReference type="GO" id="GO:0051287">
    <property type="term" value="F:NAD binding"/>
    <property type="evidence" value="ECO:0007669"/>
    <property type="project" value="InterPro"/>
</dbReference>
<evidence type="ECO:0000313" key="13">
    <source>
        <dbReference type="Proteomes" id="UP000290545"/>
    </source>
</evidence>
<dbReference type="EMBL" id="SDHZ01000006">
    <property type="protein sequence ID" value="RXK80593.1"/>
    <property type="molecule type" value="Genomic_DNA"/>
</dbReference>
<dbReference type="GO" id="GO:0016618">
    <property type="term" value="F:hydroxypyruvate reductase [NAD(P)H] activity"/>
    <property type="evidence" value="ECO:0007669"/>
    <property type="project" value="UniProtKB-EC"/>
</dbReference>
<dbReference type="Proteomes" id="UP000290545">
    <property type="component" value="Unassembled WGS sequence"/>
</dbReference>
<evidence type="ECO:0000259" key="10">
    <source>
        <dbReference type="Pfam" id="PF00389"/>
    </source>
</evidence>
<sequence length="328" mass="35807">MKIFITRIIPAKGLQLLKDAGHTITQYEEKRPLTQEELIEACSRHDALLSVGPNKLDETFFSRCKHLKAISLLSVGYDNVDVAAANKYRMAIGNTPGVLSGATADTAFLLMLAVSRKAFFLSNKIGRGEWGFFEPTAGLGIELNNKTLGIFGLGRIGMELAKKSIGAYNMNIIYHNRHHNEVAEKELGARYVSFEELLRESDVLSVHANLSPETKGVFNANTFSQMKSSAIFINTARGGLHNEEDLTAAVKNGTIWGAGLDVTNPEPMKPDSPLLTMPTVCILPHIGSATMETRDAMSEIAARNILAALAGEKMPHAINPEVYKQQVV</sequence>
<dbReference type="Gene3D" id="3.40.50.720">
    <property type="entry name" value="NAD(P)-binding Rossmann-like Domain"/>
    <property type="match status" value="2"/>
</dbReference>
<proteinExistence type="inferred from homology"/>
<dbReference type="SUPFAM" id="SSF51735">
    <property type="entry name" value="NAD(P)-binding Rossmann-fold domains"/>
    <property type="match status" value="1"/>
</dbReference>
<dbReference type="FunFam" id="3.40.50.720:FF:000026">
    <property type="entry name" value="Glyoxylate/hydroxypyruvate reductase B"/>
    <property type="match status" value="1"/>
</dbReference>
<dbReference type="InterPro" id="IPR029752">
    <property type="entry name" value="D-isomer_DH_CS1"/>
</dbReference>
<dbReference type="PANTHER" id="PTHR10996">
    <property type="entry name" value="2-HYDROXYACID DEHYDROGENASE-RELATED"/>
    <property type="match status" value="1"/>
</dbReference>
<dbReference type="GO" id="GO:0030267">
    <property type="term" value="F:glyoxylate reductase (NADPH) activity"/>
    <property type="evidence" value="ECO:0007669"/>
    <property type="project" value="UniProtKB-EC"/>
</dbReference>
<dbReference type="SUPFAM" id="SSF52283">
    <property type="entry name" value="Formate/glycerate dehydrogenase catalytic domain-like"/>
    <property type="match status" value="1"/>
</dbReference>
<organism evidence="12 13">
    <name type="scientific">Filimonas effusa</name>
    <dbReference type="NCBI Taxonomy" id="2508721"/>
    <lineage>
        <taxon>Bacteria</taxon>
        <taxon>Pseudomonadati</taxon>
        <taxon>Bacteroidota</taxon>
        <taxon>Chitinophagia</taxon>
        <taxon>Chitinophagales</taxon>
        <taxon>Chitinophagaceae</taxon>
        <taxon>Filimonas</taxon>
    </lineage>
</organism>
<dbReference type="CDD" id="cd05301">
    <property type="entry name" value="GDH"/>
    <property type="match status" value="1"/>
</dbReference>
<dbReference type="InterPro" id="IPR050223">
    <property type="entry name" value="D-isomer_2-hydroxyacid_DH"/>
</dbReference>
<name>A0A4Q1CZ99_9BACT</name>
<feature type="domain" description="D-isomer specific 2-hydroxyacid dehydrogenase NAD-binding" evidence="11">
    <location>
        <begin position="109"/>
        <end position="287"/>
    </location>
</feature>
<dbReference type="RefSeq" id="WP_129006505.1">
    <property type="nucleotide sequence ID" value="NZ_SDHZ01000006.1"/>
</dbReference>
<protein>
    <recommendedName>
        <fullName evidence="8">Glyoxylate/hydroxypyruvate reductase B</fullName>
        <ecNumber evidence="6">1.1.1.79</ecNumber>
        <ecNumber evidence="7">1.1.1.81</ecNumber>
    </recommendedName>
</protein>
<comment type="catalytic activity">
    <reaction evidence="2">
        <text>(R)-glycerate + NAD(+) = 3-hydroxypyruvate + NADH + H(+)</text>
        <dbReference type="Rhea" id="RHEA:17905"/>
        <dbReference type="ChEBI" id="CHEBI:15378"/>
        <dbReference type="ChEBI" id="CHEBI:16659"/>
        <dbReference type="ChEBI" id="CHEBI:17180"/>
        <dbReference type="ChEBI" id="CHEBI:57540"/>
        <dbReference type="ChEBI" id="CHEBI:57945"/>
        <dbReference type="EC" id="1.1.1.81"/>
    </reaction>
</comment>
<dbReference type="InterPro" id="IPR036291">
    <property type="entry name" value="NAD(P)-bd_dom_sf"/>
</dbReference>
<comment type="caution">
    <text evidence="12">The sequence shown here is derived from an EMBL/GenBank/DDBJ whole genome shotgun (WGS) entry which is preliminary data.</text>
</comment>
<evidence type="ECO:0000259" key="11">
    <source>
        <dbReference type="Pfam" id="PF02826"/>
    </source>
</evidence>
<evidence type="ECO:0000256" key="3">
    <source>
        <dbReference type="ARBA" id="ARBA00052239"/>
    </source>
</evidence>
<feature type="domain" description="D-isomer specific 2-hydroxyacid dehydrogenase catalytic" evidence="10">
    <location>
        <begin position="4"/>
        <end position="319"/>
    </location>
</feature>
<dbReference type="InterPro" id="IPR006139">
    <property type="entry name" value="D-isomer_2_OHA_DH_cat_dom"/>
</dbReference>
<comment type="similarity">
    <text evidence="5">Belongs to the D-isomer specific 2-hydroxyacid dehydrogenase family. GhrB subfamily.</text>
</comment>
<evidence type="ECO:0000256" key="1">
    <source>
        <dbReference type="ARBA" id="ARBA00023002"/>
    </source>
</evidence>
<dbReference type="Pfam" id="PF02826">
    <property type="entry name" value="2-Hacid_dh_C"/>
    <property type="match status" value="1"/>
</dbReference>
<gene>
    <name evidence="12" type="ORF">ESB13_23450</name>
</gene>
<evidence type="ECO:0000313" key="12">
    <source>
        <dbReference type="EMBL" id="RXK80593.1"/>
    </source>
</evidence>
<dbReference type="InterPro" id="IPR006140">
    <property type="entry name" value="D-isomer_DH_NAD-bd"/>
</dbReference>
<reference evidence="12 13" key="1">
    <citation type="submission" date="2019-01" db="EMBL/GenBank/DDBJ databases">
        <title>Filimonas sp. strain TTM-71.</title>
        <authorList>
            <person name="Chen W.-M."/>
        </authorList>
    </citation>
    <scope>NUCLEOTIDE SEQUENCE [LARGE SCALE GENOMIC DNA]</scope>
    <source>
        <strain evidence="12 13">TTM-71</strain>
    </source>
</reference>
<evidence type="ECO:0000256" key="2">
    <source>
        <dbReference type="ARBA" id="ARBA00051801"/>
    </source>
</evidence>
<dbReference type="GO" id="GO:0005829">
    <property type="term" value="C:cytosol"/>
    <property type="evidence" value="ECO:0007669"/>
    <property type="project" value="TreeGrafter"/>
</dbReference>
<comment type="catalytic activity">
    <reaction evidence="4">
        <text>glycolate + NADP(+) = glyoxylate + NADPH + H(+)</text>
        <dbReference type="Rhea" id="RHEA:10992"/>
        <dbReference type="ChEBI" id="CHEBI:15378"/>
        <dbReference type="ChEBI" id="CHEBI:29805"/>
        <dbReference type="ChEBI" id="CHEBI:36655"/>
        <dbReference type="ChEBI" id="CHEBI:57783"/>
        <dbReference type="ChEBI" id="CHEBI:58349"/>
        <dbReference type="EC" id="1.1.1.79"/>
    </reaction>
</comment>
<evidence type="ECO:0000256" key="6">
    <source>
        <dbReference type="ARBA" id="ARBA00066661"/>
    </source>
</evidence>
<dbReference type="AlphaFoldDB" id="A0A4Q1CZ99"/>
<keyword evidence="13" id="KW-1185">Reference proteome</keyword>
<evidence type="ECO:0000256" key="4">
    <source>
        <dbReference type="ARBA" id="ARBA00052769"/>
    </source>
</evidence>